<dbReference type="Proteomes" id="UP000305517">
    <property type="component" value="Unassembled WGS sequence"/>
</dbReference>
<organism evidence="2 3">
    <name type="scientific">Hymenobacter jeollabukensis</name>
    <dbReference type="NCBI Taxonomy" id="2025313"/>
    <lineage>
        <taxon>Bacteria</taxon>
        <taxon>Pseudomonadati</taxon>
        <taxon>Bacteroidota</taxon>
        <taxon>Cytophagia</taxon>
        <taxon>Cytophagales</taxon>
        <taxon>Hymenobacteraceae</taxon>
        <taxon>Hymenobacter</taxon>
    </lineage>
</organism>
<proteinExistence type="predicted"/>
<dbReference type="InterPro" id="IPR025665">
    <property type="entry name" value="Beta-barrel_OMP_2"/>
</dbReference>
<dbReference type="OrthoDB" id="952442at2"/>
<dbReference type="Pfam" id="PF13568">
    <property type="entry name" value="OMP_b-brl_2"/>
    <property type="match status" value="1"/>
</dbReference>
<accession>A0A5R8WT05</accession>
<evidence type="ECO:0000313" key="2">
    <source>
        <dbReference type="EMBL" id="TLM93937.1"/>
    </source>
</evidence>
<reference evidence="2 3" key="1">
    <citation type="submission" date="2019-05" db="EMBL/GenBank/DDBJ databases">
        <title>Hymenobacter edaphi sp. nov., isolated from abandoned arsenic-contaminated farmland soil.</title>
        <authorList>
            <person name="Nie L."/>
        </authorList>
    </citation>
    <scope>NUCLEOTIDE SEQUENCE [LARGE SCALE GENOMIC DNA]</scope>
    <source>
        <strain evidence="2 3">1-3-3-8</strain>
    </source>
</reference>
<dbReference type="EMBL" id="VAJM01000003">
    <property type="protein sequence ID" value="TLM93937.1"/>
    <property type="molecule type" value="Genomic_DNA"/>
</dbReference>
<dbReference type="AlphaFoldDB" id="A0A5R8WT05"/>
<sequence length="409" mass="45569">MRFYSFPGKLVLVGTTALLLASSPDAFGQKGFFRPGYVVLATAPADTLRGEVDLNRAGHTQAQVQFRSGQQAARTYGLRELLAAGDDSGRRYRRCEVPQGENKVVAMLQVLVAGQASLYQDPTGKLPATFYLDKPAQAPMPLKREQFVQVLQTSFADCPTVNTTVAYMGRYIYEASELRRYVVNYNRCRYPSAPVQSAYIAPTKNQVLTKDFVRWGVQVGVARVSIYYPYSARETSMTASLTPALGLLTTLPLSNHFGFSTGFTYTNFRSDNTFVLPVAGTTYMRTYHYQTKGALVRWPLAMRVTLRRPETVWRPYLQGGVQMSYLLGSQLRMQTSYSDPSTPLPGMNFTESMDGLGRGLLGEAGVLLRYRKALLGAGVRAESTNGFPVRGRSYLNDFNQLTFALTYYR</sequence>
<feature type="domain" description="Outer membrane protein beta-barrel" evidence="1">
    <location>
        <begin position="212"/>
        <end position="339"/>
    </location>
</feature>
<evidence type="ECO:0000313" key="3">
    <source>
        <dbReference type="Proteomes" id="UP000305517"/>
    </source>
</evidence>
<gene>
    <name evidence="2" type="ORF">FDY95_07845</name>
</gene>
<name>A0A5R8WT05_9BACT</name>
<keyword evidence="3" id="KW-1185">Reference proteome</keyword>
<evidence type="ECO:0000259" key="1">
    <source>
        <dbReference type="Pfam" id="PF13568"/>
    </source>
</evidence>
<comment type="caution">
    <text evidence="2">The sequence shown here is derived from an EMBL/GenBank/DDBJ whole genome shotgun (WGS) entry which is preliminary data.</text>
</comment>
<dbReference type="RefSeq" id="WP_138076400.1">
    <property type="nucleotide sequence ID" value="NZ_VAJM01000003.1"/>
</dbReference>
<protein>
    <submittedName>
        <fullName evidence="2">PorT family protein</fullName>
    </submittedName>
</protein>